<feature type="transmembrane region" description="Helical" evidence="1">
    <location>
        <begin position="39"/>
        <end position="62"/>
    </location>
</feature>
<gene>
    <name evidence="3" type="ORF">FNA46_07410</name>
</gene>
<dbReference type="SUPFAM" id="SSF55073">
    <property type="entry name" value="Nucleotide cyclase"/>
    <property type="match status" value="1"/>
</dbReference>
<sequence length="381" mass="40478">MTHRIAGGIDPPRWPVLRWIGSLGSDVSEEMRHRLGATIANSTHAIVCGSVNSICVTLVAYARLDHPVLLVIAALDLLSLLARLGVMHGRFARFAPDVVFACGLLWASLIAATTTVVGFSDDMPMFIIVVASALGSCAGIVSRNFAAMRYALIQVAIIDLSYKVPFALRNPDFAPLLALQGLLFVIVCIGIMRQQRATTVRAIAAEIESRKQSFADPLTGLLNRRGLDAQAREMLAGGMANALLCLDLDGFKSVNDRLGHVAGDDLLCQVADRLREQAPSGSAICRLGGDEFLLLTTCVGEEDAKALASRLIRRLMTPYPVAGSLSTIGVSIGIGLIPADATDLRQATLDADRALYRAKAAGKGCFRIAAQPGPLFGEMAG</sequence>
<dbReference type="NCBIfam" id="TIGR00254">
    <property type="entry name" value="GGDEF"/>
    <property type="match status" value="1"/>
</dbReference>
<dbReference type="EMBL" id="VJMG01000016">
    <property type="protein sequence ID" value="TRL40088.1"/>
    <property type="molecule type" value="Genomic_DNA"/>
</dbReference>
<evidence type="ECO:0000256" key="1">
    <source>
        <dbReference type="SAM" id="Phobius"/>
    </source>
</evidence>
<feature type="domain" description="GGDEF" evidence="2">
    <location>
        <begin position="239"/>
        <end position="371"/>
    </location>
</feature>
<keyword evidence="1" id="KW-0472">Membrane</keyword>
<keyword evidence="4" id="KW-1185">Reference proteome</keyword>
<evidence type="ECO:0000313" key="3">
    <source>
        <dbReference type="EMBL" id="TRL40088.1"/>
    </source>
</evidence>
<evidence type="ECO:0000313" key="4">
    <source>
        <dbReference type="Proteomes" id="UP000316801"/>
    </source>
</evidence>
<protein>
    <submittedName>
        <fullName evidence="3">GGDEF domain-containing protein</fullName>
    </submittedName>
</protein>
<dbReference type="PANTHER" id="PTHR46663">
    <property type="entry name" value="DIGUANYLATE CYCLASE DGCT-RELATED"/>
    <property type="match status" value="1"/>
</dbReference>
<dbReference type="RefSeq" id="WP_143124481.1">
    <property type="nucleotide sequence ID" value="NZ_VJMG01000016.1"/>
</dbReference>
<dbReference type="SMART" id="SM00267">
    <property type="entry name" value="GGDEF"/>
    <property type="match status" value="1"/>
</dbReference>
<dbReference type="Proteomes" id="UP000316801">
    <property type="component" value="Unassembled WGS sequence"/>
</dbReference>
<dbReference type="CDD" id="cd01949">
    <property type="entry name" value="GGDEF"/>
    <property type="match status" value="1"/>
</dbReference>
<proteinExistence type="predicted"/>
<dbReference type="InterPro" id="IPR052163">
    <property type="entry name" value="DGC-Regulatory_Protein"/>
</dbReference>
<evidence type="ECO:0000259" key="2">
    <source>
        <dbReference type="PROSITE" id="PS50887"/>
    </source>
</evidence>
<feature type="transmembrane region" description="Helical" evidence="1">
    <location>
        <begin position="174"/>
        <end position="192"/>
    </location>
</feature>
<feature type="transmembrane region" description="Helical" evidence="1">
    <location>
        <begin position="68"/>
        <end position="86"/>
    </location>
</feature>
<dbReference type="PANTHER" id="PTHR46663:SF4">
    <property type="entry name" value="DIGUANYLATE CYCLASE DGCT-RELATED"/>
    <property type="match status" value="1"/>
</dbReference>
<feature type="transmembrane region" description="Helical" evidence="1">
    <location>
        <begin position="98"/>
        <end position="119"/>
    </location>
</feature>
<dbReference type="PROSITE" id="PS50887">
    <property type="entry name" value="GGDEF"/>
    <property type="match status" value="1"/>
</dbReference>
<dbReference type="AlphaFoldDB" id="A0A549TDE9"/>
<keyword evidence="1" id="KW-1133">Transmembrane helix</keyword>
<dbReference type="InterPro" id="IPR043128">
    <property type="entry name" value="Rev_trsase/Diguanyl_cyclase"/>
</dbReference>
<comment type="caution">
    <text evidence="3">The sequence shown here is derived from an EMBL/GenBank/DDBJ whole genome shotgun (WGS) entry which is preliminary data.</text>
</comment>
<keyword evidence="1" id="KW-0812">Transmembrane</keyword>
<name>A0A549TDE9_9HYPH</name>
<dbReference type="Gene3D" id="3.30.70.270">
    <property type="match status" value="1"/>
</dbReference>
<feature type="transmembrane region" description="Helical" evidence="1">
    <location>
        <begin position="125"/>
        <end position="143"/>
    </location>
</feature>
<dbReference type="Pfam" id="PF00990">
    <property type="entry name" value="GGDEF"/>
    <property type="match status" value="1"/>
</dbReference>
<accession>A0A549TDE9</accession>
<organism evidence="3 4">
    <name type="scientific">Rhizobium straminoryzae</name>
    <dbReference type="NCBI Taxonomy" id="1387186"/>
    <lineage>
        <taxon>Bacteria</taxon>
        <taxon>Pseudomonadati</taxon>
        <taxon>Pseudomonadota</taxon>
        <taxon>Alphaproteobacteria</taxon>
        <taxon>Hyphomicrobiales</taxon>
        <taxon>Rhizobiaceae</taxon>
        <taxon>Rhizobium/Agrobacterium group</taxon>
        <taxon>Rhizobium</taxon>
    </lineage>
</organism>
<dbReference type="InterPro" id="IPR029787">
    <property type="entry name" value="Nucleotide_cyclase"/>
</dbReference>
<reference evidence="3 4" key="1">
    <citation type="submission" date="2019-07" db="EMBL/GenBank/DDBJ databases">
        <title>Ln-dependent methylotrophs.</title>
        <authorList>
            <person name="Tani A."/>
        </authorList>
    </citation>
    <scope>NUCLEOTIDE SEQUENCE [LARGE SCALE GENOMIC DNA]</scope>
    <source>
        <strain evidence="3 4">SM12</strain>
    </source>
</reference>
<dbReference type="InterPro" id="IPR000160">
    <property type="entry name" value="GGDEF_dom"/>
</dbReference>